<dbReference type="InterPro" id="IPR050624">
    <property type="entry name" value="HTH-type_Tx_Regulator"/>
</dbReference>
<sequence length="191" mass="22339">MEKRGMMKRFLAESLKELMLQKSFEKITIKQICDKTGVIRATFYNYFEDKYAALSYIIYLDTVETALPYIEKRQFLQAVKAMLDNFVENREFYQIAFRITGQNSFEDLFEENVQQLFTEMFRRYGRPEKLGTMSEEELAGYFGNSLCYTVNHWLCRSRGMDSETFLKQYGSVVTSSIFDFLDMPQGGGNGA</sequence>
<dbReference type="PROSITE" id="PS50977">
    <property type="entry name" value="HTH_TETR_2"/>
    <property type="match status" value="1"/>
</dbReference>
<dbReference type="AlphaFoldDB" id="A0A412FZ82"/>
<feature type="domain" description="HTH tetR-type" evidence="3">
    <location>
        <begin position="5"/>
        <end position="65"/>
    </location>
</feature>
<dbReference type="SUPFAM" id="SSF46689">
    <property type="entry name" value="Homeodomain-like"/>
    <property type="match status" value="1"/>
</dbReference>
<dbReference type="InterPro" id="IPR039532">
    <property type="entry name" value="TetR_C_Firmicutes"/>
</dbReference>
<dbReference type="InterPro" id="IPR009057">
    <property type="entry name" value="Homeodomain-like_sf"/>
</dbReference>
<dbReference type="Pfam" id="PF14278">
    <property type="entry name" value="TetR_C_8"/>
    <property type="match status" value="1"/>
</dbReference>
<proteinExistence type="predicted"/>
<comment type="caution">
    <text evidence="4">The sequence shown here is derived from an EMBL/GenBank/DDBJ whole genome shotgun (WGS) entry which is preliminary data.</text>
</comment>
<name>A0A412FZ82_9FIRM</name>
<dbReference type="Proteomes" id="UP000284178">
    <property type="component" value="Unassembled WGS sequence"/>
</dbReference>
<dbReference type="GO" id="GO:0003677">
    <property type="term" value="F:DNA binding"/>
    <property type="evidence" value="ECO:0007669"/>
    <property type="project" value="UniProtKB-UniRule"/>
</dbReference>
<dbReference type="InterPro" id="IPR001647">
    <property type="entry name" value="HTH_TetR"/>
</dbReference>
<dbReference type="GeneID" id="83015674"/>
<keyword evidence="5" id="KW-1185">Reference proteome</keyword>
<evidence type="ECO:0000256" key="1">
    <source>
        <dbReference type="ARBA" id="ARBA00023125"/>
    </source>
</evidence>
<dbReference type="PANTHER" id="PTHR43479">
    <property type="entry name" value="ACREF/ENVCD OPERON REPRESSOR-RELATED"/>
    <property type="match status" value="1"/>
</dbReference>
<dbReference type="Gene3D" id="1.10.357.10">
    <property type="entry name" value="Tetracycline Repressor, domain 2"/>
    <property type="match status" value="1"/>
</dbReference>
<reference evidence="4 5" key="1">
    <citation type="submission" date="2018-08" db="EMBL/GenBank/DDBJ databases">
        <title>A genome reference for cultivated species of the human gut microbiota.</title>
        <authorList>
            <person name="Zou Y."/>
            <person name="Xue W."/>
            <person name="Luo G."/>
        </authorList>
    </citation>
    <scope>NUCLEOTIDE SEQUENCE [LARGE SCALE GENOMIC DNA]</scope>
    <source>
        <strain evidence="4 5">AF24-29</strain>
    </source>
</reference>
<evidence type="ECO:0000259" key="3">
    <source>
        <dbReference type="PROSITE" id="PS50977"/>
    </source>
</evidence>
<organism evidence="4 5">
    <name type="scientific">Holdemania filiformis</name>
    <dbReference type="NCBI Taxonomy" id="61171"/>
    <lineage>
        <taxon>Bacteria</taxon>
        <taxon>Bacillati</taxon>
        <taxon>Bacillota</taxon>
        <taxon>Erysipelotrichia</taxon>
        <taxon>Erysipelotrichales</taxon>
        <taxon>Erysipelotrichaceae</taxon>
        <taxon>Holdemania</taxon>
    </lineage>
</organism>
<dbReference type="Pfam" id="PF00440">
    <property type="entry name" value="TetR_N"/>
    <property type="match status" value="1"/>
</dbReference>
<dbReference type="RefSeq" id="WP_006057789.1">
    <property type="nucleotide sequence ID" value="NZ_CABJCV010000011.1"/>
</dbReference>
<keyword evidence="1 2" id="KW-0238">DNA-binding</keyword>
<evidence type="ECO:0000313" key="5">
    <source>
        <dbReference type="Proteomes" id="UP000284178"/>
    </source>
</evidence>
<dbReference type="EMBL" id="QRUP01000011">
    <property type="protein sequence ID" value="RGR73492.1"/>
    <property type="molecule type" value="Genomic_DNA"/>
</dbReference>
<dbReference type="PANTHER" id="PTHR43479:SF7">
    <property type="entry name" value="TETR-FAMILY TRANSCRIPTIONAL REGULATOR"/>
    <property type="match status" value="1"/>
</dbReference>
<accession>A0A412FZ82</accession>
<feature type="DNA-binding region" description="H-T-H motif" evidence="2">
    <location>
        <begin position="28"/>
        <end position="47"/>
    </location>
</feature>
<protein>
    <submittedName>
        <fullName evidence="4">TetR family transcriptional regulator</fullName>
    </submittedName>
</protein>
<evidence type="ECO:0000313" key="4">
    <source>
        <dbReference type="EMBL" id="RGR73492.1"/>
    </source>
</evidence>
<evidence type="ECO:0000256" key="2">
    <source>
        <dbReference type="PROSITE-ProRule" id="PRU00335"/>
    </source>
</evidence>
<gene>
    <name evidence="4" type="ORF">DWY25_09705</name>
</gene>